<protein>
    <submittedName>
        <fullName evidence="1">Uncharacterized protein</fullName>
    </submittedName>
</protein>
<sequence length="135" mass="16059">MRRHVLKKEYENFPGVQFKKVLLPDEYTKNEDRELEYLTKTYSIPNDRIDTRCDREHLIAWIKEKVTTYLEKGNNVVFMDKGFGVNVTILDTEKMLDFYLNSKLQVGLCIINRSLKKVLDVSPEENNYAFFIRDI</sequence>
<accession>A0A2S5CYL6</accession>
<reference evidence="1 2" key="1">
    <citation type="submission" date="2017-11" db="EMBL/GenBank/DDBJ databases">
        <title>Genome sequence of Lysinibacillus sphaericus, a lignin-degrading bacteria isolated from municipal solid waste soil.</title>
        <authorList>
            <person name="Persinoti G.F."/>
            <person name="Paixao D.A."/>
            <person name="Bugg T.D."/>
            <person name="Squina F.M."/>
        </authorList>
    </citation>
    <scope>NUCLEOTIDE SEQUENCE [LARGE SCALE GENOMIC DNA]</scope>
    <source>
        <strain evidence="1 2">A1</strain>
    </source>
</reference>
<dbReference type="EMBL" id="PGLV01000001">
    <property type="protein sequence ID" value="POZ55838.1"/>
    <property type="molecule type" value="Genomic_DNA"/>
</dbReference>
<comment type="caution">
    <text evidence="1">The sequence shown here is derived from an EMBL/GenBank/DDBJ whole genome shotgun (WGS) entry which is preliminary data.</text>
</comment>
<proteinExistence type="predicted"/>
<dbReference type="AlphaFoldDB" id="A0A2S5CYL6"/>
<dbReference type="Proteomes" id="UP000237319">
    <property type="component" value="Unassembled WGS sequence"/>
</dbReference>
<evidence type="ECO:0000313" key="2">
    <source>
        <dbReference type="Proteomes" id="UP000237319"/>
    </source>
</evidence>
<organism evidence="1 2">
    <name type="scientific">Lysinibacillus sphaericus</name>
    <name type="common">Bacillus sphaericus</name>
    <dbReference type="NCBI Taxonomy" id="1421"/>
    <lineage>
        <taxon>Bacteria</taxon>
        <taxon>Bacillati</taxon>
        <taxon>Bacillota</taxon>
        <taxon>Bacilli</taxon>
        <taxon>Bacillales</taxon>
        <taxon>Bacillaceae</taxon>
        <taxon>Lysinibacillus</taxon>
    </lineage>
</organism>
<keyword evidence="2" id="KW-1185">Reference proteome</keyword>
<name>A0A2S5CYL6_LYSSH</name>
<gene>
    <name evidence="1" type="ORF">LYSIN_00621</name>
</gene>
<evidence type="ECO:0000313" key="1">
    <source>
        <dbReference type="EMBL" id="POZ55838.1"/>
    </source>
</evidence>